<reference evidence="1 2" key="1">
    <citation type="journal article" date="2016" name="Mol. Biol. Evol.">
        <title>Comparative Genomics of Early-Diverging Mushroom-Forming Fungi Provides Insights into the Origins of Lignocellulose Decay Capabilities.</title>
        <authorList>
            <person name="Nagy L.G."/>
            <person name="Riley R."/>
            <person name="Tritt A."/>
            <person name="Adam C."/>
            <person name="Daum C."/>
            <person name="Floudas D."/>
            <person name="Sun H."/>
            <person name="Yadav J.S."/>
            <person name="Pangilinan J."/>
            <person name="Larsson K.H."/>
            <person name="Matsuura K."/>
            <person name="Barry K."/>
            <person name="Labutti K."/>
            <person name="Kuo R."/>
            <person name="Ohm R.A."/>
            <person name="Bhattacharya S.S."/>
            <person name="Shirouzu T."/>
            <person name="Yoshinaga Y."/>
            <person name="Martin F.M."/>
            <person name="Grigoriev I.V."/>
            <person name="Hibbett D.S."/>
        </authorList>
    </citation>
    <scope>NUCLEOTIDE SEQUENCE [LARGE SCALE GENOMIC DNA]</scope>
    <source>
        <strain evidence="1 2">HHB10207 ss-3</strain>
    </source>
</reference>
<dbReference type="InterPro" id="IPR027417">
    <property type="entry name" value="P-loop_NTPase"/>
</dbReference>
<dbReference type="CDD" id="cd00882">
    <property type="entry name" value="Ras_like_GTPase"/>
    <property type="match status" value="1"/>
</dbReference>
<evidence type="ECO:0000313" key="2">
    <source>
        <dbReference type="Proteomes" id="UP000076798"/>
    </source>
</evidence>
<keyword evidence="2" id="KW-1185">Reference proteome</keyword>
<name>A0A165ZZ09_9AGAM</name>
<dbReference type="SUPFAM" id="SSF52540">
    <property type="entry name" value="P-loop containing nucleoside triphosphate hydrolases"/>
    <property type="match status" value="1"/>
</dbReference>
<dbReference type="EMBL" id="KV428166">
    <property type="protein sequence ID" value="KZT34784.1"/>
    <property type="molecule type" value="Genomic_DNA"/>
</dbReference>
<organism evidence="1 2">
    <name type="scientific">Sistotremastrum suecicum HHB10207 ss-3</name>
    <dbReference type="NCBI Taxonomy" id="1314776"/>
    <lineage>
        <taxon>Eukaryota</taxon>
        <taxon>Fungi</taxon>
        <taxon>Dikarya</taxon>
        <taxon>Basidiomycota</taxon>
        <taxon>Agaricomycotina</taxon>
        <taxon>Agaricomycetes</taxon>
        <taxon>Sistotremastrales</taxon>
        <taxon>Sistotremastraceae</taxon>
        <taxon>Sistotremastrum</taxon>
    </lineage>
</organism>
<evidence type="ECO:0000313" key="1">
    <source>
        <dbReference type="EMBL" id="KZT34784.1"/>
    </source>
</evidence>
<protein>
    <recommendedName>
        <fullName evidence="3">G domain-containing protein</fullName>
    </recommendedName>
</protein>
<gene>
    <name evidence="1" type="ORF">SISSUDRAFT_991404</name>
</gene>
<sequence>MAKRAQRVDSGFRVLIIGKTGCGKTTILEKICGDEIADAPSEKRGLHNIEKELISVENNLFVAHDSMGFEAGTEKEMNIVLDFIKRRSEAKDPADRIHSIWYCMQSGPRPVQKAETVFFNSRHGSVPVIAILTKFDLLMEEMQQKVEDDGELEDDEAEEEAEKQATAIYEEHFKKALMSMKYPPTQVIKLSNGNCSLNRI</sequence>
<accession>A0A165ZZ09</accession>
<dbReference type="AlphaFoldDB" id="A0A165ZZ09"/>
<proteinExistence type="predicted"/>
<dbReference type="Gene3D" id="3.40.50.300">
    <property type="entry name" value="P-loop containing nucleotide triphosphate hydrolases"/>
    <property type="match status" value="1"/>
</dbReference>
<dbReference type="Proteomes" id="UP000076798">
    <property type="component" value="Unassembled WGS sequence"/>
</dbReference>
<evidence type="ECO:0008006" key="3">
    <source>
        <dbReference type="Google" id="ProtNLM"/>
    </source>
</evidence>
<dbReference type="OrthoDB" id="391988at2759"/>